<evidence type="ECO:0000313" key="4">
    <source>
        <dbReference type="Proteomes" id="UP001215598"/>
    </source>
</evidence>
<sequence length="116" mass="12281">MFSKLSVVVTSVLIVSSFSSTHSALDANYLAQTLAAAIPTTTPPADVDEEATEIETEEGSDDARSGVAGRDDARAALVRGRRPSSAMLPTRSGAVSSLSIAFPSRSERDWRLERIA</sequence>
<dbReference type="Proteomes" id="UP001215598">
    <property type="component" value="Unassembled WGS sequence"/>
</dbReference>
<comment type="caution">
    <text evidence="3">The sequence shown here is derived from an EMBL/GenBank/DDBJ whole genome shotgun (WGS) entry which is preliminary data.</text>
</comment>
<accession>A0AAD7HG27</accession>
<evidence type="ECO:0000256" key="2">
    <source>
        <dbReference type="SAM" id="SignalP"/>
    </source>
</evidence>
<name>A0AAD7HG27_9AGAR</name>
<dbReference type="AlphaFoldDB" id="A0AAD7HG27"/>
<protein>
    <submittedName>
        <fullName evidence="3">Uncharacterized protein</fullName>
    </submittedName>
</protein>
<organism evidence="3 4">
    <name type="scientific">Mycena metata</name>
    <dbReference type="NCBI Taxonomy" id="1033252"/>
    <lineage>
        <taxon>Eukaryota</taxon>
        <taxon>Fungi</taxon>
        <taxon>Dikarya</taxon>
        <taxon>Basidiomycota</taxon>
        <taxon>Agaricomycotina</taxon>
        <taxon>Agaricomycetes</taxon>
        <taxon>Agaricomycetidae</taxon>
        <taxon>Agaricales</taxon>
        <taxon>Marasmiineae</taxon>
        <taxon>Mycenaceae</taxon>
        <taxon>Mycena</taxon>
    </lineage>
</organism>
<feature type="compositionally biased region" description="Acidic residues" evidence="1">
    <location>
        <begin position="46"/>
        <end position="60"/>
    </location>
</feature>
<feature type="compositionally biased region" description="Basic and acidic residues" evidence="1">
    <location>
        <begin position="61"/>
        <end position="70"/>
    </location>
</feature>
<proteinExistence type="predicted"/>
<keyword evidence="2" id="KW-0732">Signal</keyword>
<dbReference type="EMBL" id="JARKIB010000254">
    <property type="protein sequence ID" value="KAJ7719302.1"/>
    <property type="molecule type" value="Genomic_DNA"/>
</dbReference>
<feature type="chain" id="PRO_5041925835" evidence="2">
    <location>
        <begin position="24"/>
        <end position="116"/>
    </location>
</feature>
<keyword evidence="4" id="KW-1185">Reference proteome</keyword>
<evidence type="ECO:0000256" key="1">
    <source>
        <dbReference type="SAM" id="MobiDB-lite"/>
    </source>
</evidence>
<feature type="signal peptide" evidence="2">
    <location>
        <begin position="1"/>
        <end position="23"/>
    </location>
</feature>
<feature type="region of interest" description="Disordered" evidence="1">
    <location>
        <begin position="41"/>
        <end position="70"/>
    </location>
</feature>
<evidence type="ECO:0000313" key="3">
    <source>
        <dbReference type="EMBL" id="KAJ7719302.1"/>
    </source>
</evidence>
<gene>
    <name evidence="3" type="ORF">B0H16DRAFT_1475038</name>
</gene>
<reference evidence="3" key="1">
    <citation type="submission" date="2023-03" db="EMBL/GenBank/DDBJ databases">
        <title>Massive genome expansion in bonnet fungi (Mycena s.s.) driven by repeated elements and novel gene families across ecological guilds.</title>
        <authorList>
            <consortium name="Lawrence Berkeley National Laboratory"/>
            <person name="Harder C.B."/>
            <person name="Miyauchi S."/>
            <person name="Viragh M."/>
            <person name="Kuo A."/>
            <person name="Thoen E."/>
            <person name="Andreopoulos B."/>
            <person name="Lu D."/>
            <person name="Skrede I."/>
            <person name="Drula E."/>
            <person name="Henrissat B."/>
            <person name="Morin E."/>
            <person name="Kohler A."/>
            <person name="Barry K."/>
            <person name="LaButti K."/>
            <person name="Morin E."/>
            <person name="Salamov A."/>
            <person name="Lipzen A."/>
            <person name="Mereny Z."/>
            <person name="Hegedus B."/>
            <person name="Baldrian P."/>
            <person name="Stursova M."/>
            <person name="Weitz H."/>
            <person name="Taylor A."/>
            <person name="Grigoriev I.V."/>
            <person name="Nagy L.G."/>
            <person name="Martin F."/>
            <person name="Kauserud H."/>
        </authorList>
    </citation>
    <scope>NUCLEOTIDE SEQUENCE</scope>
    <source>
        <strain evidence="3">CBHHK182m</strain>
    </source>
</reference>